<sequence length="330" mass="34827">MPEVWSSSPQTRATQHGRSTGSVREPRFHFSPCASGARMPNPALGRRSTVREQAGNARVDEGLGQRCVPVQPVKPGVVSPTPLFLLSTSLEQAPRGREQSPYTLRLELCRQKECSSTTLRQAWVPGAQQGIPRAVSPDSASTSAAPPPQVARSAGLSAVSGASAQSGRARVNYGVPAPWGATVNDSDAVRLMYIKMVSSWEGSAAGRGVPMLPQSAEPRRARRTERSSAAATGPTQVTGRVHSHRSGAIPEMGISGATRLPAGLFRAAPSARGPGEEPARGPGKQTHQPRPRAPARQVASSSSAPEATPVVDQDEEVQLLSVKQTRQQDP</sequence>
<protein>
    <submittedName>
        <fullName evidence="2">Uncharacterized protein</fullName>
    </submittedName>
</protein>
<dbReference type="Proteomes" id="UP001066276">
    <property type="component" value="Chromosome 11"/>
</dbReference>
<evidence type="ECO:0000256" key="1">
    <source>
        <dbReference type="SAM" id="MobiDB-lite"/>
    </source>
</evidence>
<feature type="region of interest" description="Disordered" evidence="1">
    <location>
        <begin position="129"/>
        <end position="157"/>
    </location>
</feature>
<reference evidence="2" key="1">
    <citation type="journal article" date="2022" name="bioRxiv">
        <title>Sequencing and chromosome-scale assembly of the giantPleurodeles waltlgenome.</title>
        <authorList>
            <person name="Brown T."/>
            <person name="Elewa A."/>
            <person name="Iarovenko S."/>
            <person name="Subramanian E."/>
            <person name="Araus A.J."/>
            <person name="Petzold A."/>
            <person name="Susuki M."/>
            <person name="Suzuki K.-i.T."/>
            <person name="Hayashi T."/>
            <person name="Toyoda A."/>
            <person name="Oliveira C."/>
            <person name="Osipova E."/>
            <person name="Leigh N.D."/>
            <person name="Simon A."/>
            <person name="Yun M.H."/>
        </authorList>
    </citation>
    <scope>NUCLEOTIDE SEQUENCE</scope>
    <source>
        <strain evidence="2">20211129_DDA</strain>
        <tissue evidence="2">Liver</tissue>
    </source>
</reference>
<gene>
    <name evidence="2" type="ORF">NDU88_002712</name>
</gene>
<feature type="region of interest" description="Disordered" evidence="1">
    <location>
        <begin position="204"/>
        <end position="330"/>
    </location>
</feature>
<evidence type="ECO:0000313" key="3">
    <source>
        <dbReference type="Proteomes" id="UP001066276"/>
    </source>
</evidence>
<comment type="caution">
    <text evidence="2">The sequence shown here is derived from an EMBL/GenBank/DDBJ whole genome shotgun (WGS) entry which is preliminary data.</text>
</comment>
<organism evidence="2 3">
    <name type="scientific">Pleurodeles waltl</name>
    <name type="common">Iberian ribbed newt</name>
    <dbReference type="NCBI Taxonomy" id="8319"/>
    <lineage>
        <taxon>Eukaryota</taxon>
        <taxon>Metazoa</taxon>
        <taxon>Chordata</taxon>
        <taxon>Craniata</taxon>
        <taxon>Vertebrata</taxon>
        <taxon>Euteleostomi</taxon>
        <taxon>Amphibia</taxon>
        <taxon>Batrachia</taxon>
        <taxon>Caudata</taxon>
        <taxon>Salamandroidea</taxon>
        <taxon>Salamandridae</taxon>
        <taxon>Pleurodelinae</taxon>
        <taxon>Pleurodeles</taxon>
    </lineage>
</organism>
<feature type="compositionally biased region" description="Polar residues" evidence="1">
    <location>
        <begin position="1"/>
        <end position="22"/>
    </location>
</feature>
<accession>A0AAV7LDA4</accession>
<feature type="compositionally biased region" description="Polar residues" evidence="1">
    <location>
        <begin position="321"/>
        <end position="330"/>
    </location>
</feature>
<dbReference type="AlphaFoldDB" id="A0AAV7LDA4"/>
<keyword evidence="3" id="KW-1185">Reference proteome</keyword>
<feature type="region of interest" description="Disordered" evidence="1">
    <location>
        <begin position="1"/>
        <end position="61"/>
    </location>
</feature>
<evidence type="ECO:0000313" key="2">
    <source>
        <dbReference type="EMBL" id="KAJ1089561.1"/>
    </source>
</evidence>
<dbReference type="EMBL" id="JANPWB010000015">
    <property type="protein sequence ID" value="KAJ1089561.1"/>
    <property type="molecule type" value="Genomic_DNA"/>
</dbReference>
<name>A0AAV7LDA4_PLEWA</name>
<proteinExistence type="predicted"/>
<feature type="compositionally biased region" description="Low complexity" evidence="1">
    <location>
        <begin position="134"/>
        <end position="157"/>
    </location>
</feature>